<organism evidence="1">
    <name type="scientific">marine metagenome</name>
    <dbReference type="NCBI Taxonomy" id="408172"/>
    <lineage>
        <taxon>unclassified sequences</taxon>
        <taxon>metagenomes</taxon>
        <taxon>ecological metagenomes</taxon>
    </lineage>
</organism>
<sequence length="193" mass="21196">MFILFLVCFSALQLKATHNRAGEITYKQIGPLTFEITLITFTDPSTPAHQQRTELYFAFSDNTQDTFPRISETLVGNNISRNEYVGVHTFPSVGTYIIAMEDPNRNAGIVNIPNSVDVSFYLESILMINPLIGNNSSPILLNSPIDKAMVGIPFIHNPSAFDMDGDSLGYSIISCKGENGNDIVGFQLPNASN</sequence>
<evidence type="ECO:0000313" key="1">
    <source>
        <dbReference type="EMBL" id="SVE04528.1"/>
    </source>
</evidence>
<protein>
    <submittedName>
        <fullName evidence="1">Uncharacterized protein</fullName>
    </submittedName>
</protein>
<dbReference type="EMBL" id="UINC01190391">
    <property type="protein sequence ID" value="SVE04528.1"/>
    <property type="molecule type" value="Genomic_DNA"/>
</dbReference>
<proteinExistence type="predicted"/>
<gene>
    <name evidence="1" type="ORF">METZ01_LOCUS457382</name>
</gene>
<reference evidence="1" key="1">
    <citation type="submission" date="2018-05" db="EMBL/GenBank/DDBJ databases">
        <authorList>
            <person name="Lanie J.A."/>
            <person name="Ng W.-L."/>
            <person name="Kazmierczak K.M."/>
            <person name="Andrzejewski T.M."/>
            <person name="Davidsen T.M."/>
            <person name="Wayne K.J."/>
            <person name="Tettelin H."/>
            <person name="Glass J.I."/>
            <person name="Rusch D."/>
            <person name="Podicherti R."/>
            <person name="Tsui H.-C.T."/>
            <person name="Winkler M.E."/>
        </authorList>
    </citation>
    <scope>NUCLEOTIDE SEQUENCE</scope>
</reference>
<dbReference type="AlphaFoldDB" id="A0A383ABR0"/>
<feature type="non-terminal residue" evidence="1">
    <location>
        <position position="193"/>
    </location>
</feature>
<accession>A0A383ABR0</accession>
<name>A0A383ABR0_9ZZZZ</name>